<dbReference type="AlphaFoldDB" id="A0A1X0A5F9"/>
<evidence type="ECO:0000313" key="4">
    <source>
        <dbReference type="Proteomes" id="UP000192448"/>
    </source>
</evidence>
<feature type="region of interest" description="Disordered" evidence="1">
    <location>
        <begin position="42"/>
        <end position="76"/>
    </location>
</feature>
<name>A0A1X0A5F9_9MYCO</name>
<evidence type="ECO:0000259" key="2">
    <source>
        <dbReference type="Pfam" id="PF24623"/>
    </source>
</evidence>
<organism evidence="3 4">
    <name type="scientific">Mycobacterium aquaticum</name>
    <dbReference type="NCBI Taxonomy" id="1927124"/>
    <lineage>
        <taxon>Bacteria</taxon>
        <taxon>Bacillati</taxon>
        <taxon>Actinomycetota</taxon>
        <taxon>Actinomycetes</taxon>
        <taxon>Mycobacteriales</taxon>
        <taxon>Mycobacteriaceae</taxon>
        <taxon>Mycobacterium</taxon>
    </lineage>
</organism>
<protein>
    <recommendedName>
        <fullName evidence="2">DNA-binding phage zinc finger domain-containing protein</fullName>
    </recommendedName>
</protein>
<dbReference type="EMBL" id="MVHF01000055">
    <property type="protein sequence ID" value="ORA24926.1"/>
    <property type="molecule type" value="Genomic_DNA"/>
</dbReference>
<gene>
    <name evidence="3" type="ORF">BST13_33705</name>
</gene>
<evidence type="ECO:0000256" key="1">
    <source>
        <dbReference type="SAM" id="MobiDB-lite"/>
    </source>
</evidence>
<dbReference type="InterPro" id="IPR056911">
    <property type="entry name" value="Phage_Znf_bind_put"/>
</dbReference>
<keyword evidence="4" id="KW-1185">Reference proteome</keyword>
<comment type="caution">
    <text evidence="3">The sequence shown here is derived from an EMBL/GenBank/DDBJ whole genome shotgun (WGS) entry which is preliminary data.</text>
</comment>
<proteinExistence type="predicted"/>
<sequence length="76" mass="8927">MARGDYRHRPRNWRNDSEMVQRHRMALTVACRHCKQPPGTPCHRLDEHGNDTHEELVNLPAHPIRETDAKRGPKEL</sequence>
<reference evidence="3 4" key="1">
    <citation type="submission" date="2017-02" db="EMBL/GenBank/DDBJ databases">
        <title>The new phylogeny of genus Mycobacterium.</title>
        <authorList>
            <person name="Tortoli E."/>
            <person name="Trovato A."/>
            <person name="Cirillo D.M."/>
        </authorList>
    </citation>
    <scope>NUCLEOTIDE SEQUENCE [LARGE SCALE GENOMIC DNA]</scope>
    <source>
        <strain evidence="3 4">RW6</strain>
    </source>
</reference>
<accession>A0A1X0A5F9</accession>
<dbReference type="Proteomes" id="UP000192448">
    <property type="component" value="Unassembled WGS sequence"/>
</dbReference>
<feature type="compositionally biased region" description="Basic and acidic residues" evidence="1">
    <location>
        <begin position="63"/>
        <end position="76"/>
    </location>
</feature>
<dbReference type="RefSeq" id="WP_083169958.1">
    <property type="nucleotide sequence ID" value="NZ_MVHF01000055.1"/>
</dbReference>
<feature type="compositionally biased region" description="Basic and acidic residues" evidence="1">
    <location>
        <begin position="43"/>
        <end position="56"/>
    </location>
</feature>
<feature type="domain" description="DNA-binding phage zinc finger" evidence="2">
    <location>
        <begin position="22"/>
        <end position="70"/>
    </location>
</feature>
<evidence type="ECO:0000313" key="3">
    <source>
        <dbReference type="EMBL" id="ORA24926.1"/>
    </source>
</evidence>
<dbReference type="Pfam" id="PF24623">
    <property type="entry name" value="Phage_zn_bind_8"/>
    <property type="match status" value="1"/>
</dbReference>
<dbReference type="STRING" id="1927124.BST13_33705"/>